<accession>A0ABP0KMP4</accession>
<keyword evidence="2" id="KW-1185">Reference proteome</keyword>
<reference evidence="1 2" key="1">
    <citation type="submission" date="2024-02" db="EMBL/GenBank/DDBJ databases">
        <authorList>
            <person name="Chen Y."/>
            <person name="Shah S."/>
            <person name="Dougan E. K."/>
            <person name="Thang M."/>
            <person name="Chan C."/>
        </authorList>
    </citation>
    <scope>NUCLEOTIDE SEQUENCE [LARGE SCALE GENOMIC DNA]</scope>
</reference>
<proteinExistence type="predicted"/>
<organism evidence="1 2">
    <name type="scientific">Durusdinium trenchii</name>
    <dbReference type="NCBI Taxonomy" id="1381693"/>
    <lineage>
        <taxon>Eukaryota</taxon>
        <taxon>Sar</taxon>
        <taxon>Alveolata</taxon>
        <taxon>Dinophyceae</taxon>
        <taxon>Suessiales</taxon>
        <taxon>Symbiodiniaceae</taxon>
        <taxon>Durusdinium</taxon>
    </lineage>
</organism>
<protein>
    <submittedName>
        <fullName evidence="1">Uncharacterized protein</fullName>
    </submittedName>
</protein>
<comment type="caution">
    <text evidence="1">The sequence shown here is derived from an EMBL/GenBank/DDBJ whole genome shotgun (WGS) entry which is preliminary data.</text>
</comment>
<sequence length="103" mass="11070">MIPTQQIFAWFHRAACCIWHGILEPVVLGGSDAIILCCIGFRCTMVLAKTTPATVIVKACRRRCSLPMALSRNPGLQWTKLLCAPAAPQTSCGPQCSALSLIA</sequence>
<dbReference type="EMBL" id="CAXAMN010009247">
    <property type="protein sequence ID" value="CAK9028123.1"/>
    <property type="molecule type" value="Genomic_DNA"/>
</dbReference>
<evidence type="ECO:0000313" key="1">
    <source>
        <dbReference type="EMBL" id="CAK9028123.1"/>
    </source>
</evidence>
<evidence type="ECO:0000313" key="2">
    <source>
        <dbReference type="Proteomes" id="UP001642484"/>
    </source>
</evidence>
<gene>
    <name evidence="1" type="ORF">CCMP2556_LOCUS16994</name>
</gene>
<dbReference type="Proteomes" id="UP001642484">
    <property type="component" value="Unassembled WGS sequence"/>
</dbReference>
<name>A0ABP0KMP4_9DINO</name>